<proteinExistence type="predicted"/>
<name>A0A4P8PJI0_9VIRU</name>
<protein>
    <submittedName>
        <fullName evidence="2">DNA pilot protein</fullName>
    </submittedName>
</protein>
<dbReference type="Proteomes" id="UP000323547">
    <property type="component" value="Genome"/>
</dbReference>
<evidence type="ECO:0000256" key="1">
    <source>
        <dbReference type="SAM" id="MobiDB-lite"/>
    </source>
</evidence>
<feature type="region of interest" description="Disordered" evidence="1">
    <location>
        <begin position="217"/>
        <end position="241"/>
    </location>
</feature>
<accession>A0A4P8PJI0</accession>
<sequence length="241" mass="25622">MDPMTMSAIIGGGASLLGGIFGQNSNQQMMQQQQSFQQQMSSTAYQRASTDMQAAGLNPMMMFGSGSAASTPSGATPMQSPMTETGSKIGQAISTAVQSKVANATIDNLVAQNAKIKAESLTESERPRLVRSQVEATDAGGNLSHQRANAVKYGLPIVMDEALSAGNRMDMNPDARKALDILGYGGQQASKILAPVGDLAWSAKGVRSLFPKRSTVETSRQGFRGDKHYGDDSFSQRYEGW</sequence>
<organism evidence="2">
    <name type="scientific">Blackfly microvirus SF02</name>
    <dbReference type="NCBI Taxonomy" id="2576452"/>
    <lineage>
        <taxon>Viruses</taxon>
        <taxon>Monodnaviria</taxon>
        <taxon>Sangervirae</taxon>
        <taxon>Phixviricota</taxon>
        <taxon>Malgrandaviricetes</taxon>
        <taxon>Petitvirales</taxon>
        <taxon>Microviridae</taxon>
        <taxon>Microvirus</taxon>
    </lineage>
</organism>
<dbReference type="EMBL" id="MK249128">
    <property type="protein sequence ID" value="QCQ84571.1"/>
    <property type="molecule type" value="Genomic_DNA"/>
</dbReference>
<evidence type="ECO:0000313" key="2">
    <source>
        <dbReference type="EMBL" id="QCQ84571.1"/>
    </source>
</evidence>
<reference evidence="2" key="1">
    <citation type="submission" date="2018-12" db="EMBL/GenBank/DDBJ databases">
        <title>Singled stranded DNA viruses identified in blackflies (Austrosimulium ungulatum) sampled in New Zealand.</title>
        <authorList>
            <person name="Kraberger S."/>
            <person name="Fontenele R.S."/>
            <person name="Schmidlin K."/>
            <person name="Walters M."/>
            <person name="Varsani A."/>
        </authorList>
    </citation>
    <scope>NUCLEOTIDE SEQUENCE [LARGE SCALE GENOMIC DNA]</scope>
    <source>
        <strain evidence="2">011</strain>
    </source>
</reference>